<keyword evidence="5 8" id="KW-0812">Transmembrane</keyword>
<feature type="transmembrane region" description="Helical" evidence="8">
    <location>
        <begin position="105"/>
        <end position="126"/>
    </location>
</feature>
<reference evidence="9 10" key="1">
    <citation type="submission" date="2017-09" db="EMBL/GenBank/DDBJ databases">
        <authorList>
            <person name="Lee N."/>
            <person name="Cho B.-K."/>
        </authorList>
    </citation>
    <scope>NUCLEOTIDE SEQUENCE [LARGE SCALE GENOMIC DNA]</scope>
    <source>
        <strain evidence="9 10">ATCC 19740</strain>
    </source>
</reference>
<sequence length="338" mass="34492">MGVAAVETRPRLSPRDRLARVEQGFFVLGITAVLCLAGAATTEGFLDGGNVETLLRLSAAFGILAVGEAFVVLGKGIDLSVAGVGLGCAQATLAFMANGMTEGRAVALLVGLALLVGVVNGVLVAYLEVPALFATLATGLLTIGGVDILLLDRNFYALPEGSVLSALSSGSVLGVPRAIFVAGAVFLLAWFLVSGTSYGRLTRAMGDNFETARSSGAPVRPLQVLGYVVSALFAVLAGYMTVSVQGSVQTTATSFDPLLFTALTVTVIGGVSLAGGRGTVLGVLAGTLFVGVLNNLLILRGLSSSLQDLVRGGVLIAAIALDAWLHPRDEETAKTDEL</sequence>
<dbReference type="PANTHER" id="PTHR32196:SF21">
    <property type="entry name" value="ABC TRANSPORTER PERMEASE PROTEIN YPHD-RELATED"/>
    <property type="match status" value="1"/>
</dbReference>
<evidence type="ECO:0000313" key="10">
    <source>
        <dbReference type="Proteomes" id="UP000326029"/>
    </source>
</evidence>
<gene>
    <name evidence="9" type="ORF">CP977_31070</name>
</gene>
<accession>A0ABX6BPF8</accession>
<evidence type="ECO:0000256" key="4">
    <source>
        <dbReference type="ARBA" id="ARBA00022519"/>
    </source>
</evidence>
<evidence type="ECO:0000256" key="2">
    <source>
        <dbReference type="ARBA" id="ARBA00022448"/>
    </source>
</evidence>
<feature type="transmembrane region" description="Helical" evidence="8">
    <location>
        <begin position="54"/>
        <end position="73"/>
    </location>
</feature>
<organism evidence="9 10">
    <name type="scientific">Streptomyces cinereoruber</name>
    <dbReference type="NCBI Taxonomy" id="67260"/>
    <lineage>
        <taxon>Bacteria</taxon>
        <taxon>Bacillati</taxon>
        <taxon>Actinomycetota</taxon>
        <taxon>Actinomycetes</taxon>
        <taxon>Kitasatosporales</taxon>
        <taxon>Streptomycetaceae</taxon>
        <taxon>Streptomyces</taxon>
    </lineage>
</organism>
<dbReference type="Pfam" id="PF02653">
    <property type="entry name" value="BPD_transp_2"/>
    <property type="match status" value="1"/>
</dbReference>
<evidence type="ECO:0000313" key="9">
    <source>
        <dbReference type="EMBL" id="QEV36066.1"/>
    </source>
</evidence>
<keyword evidence="4" id="KW-0997">Cell inner membrane</keyword>
<proteinExistence type="predicted"/>
<dbReference type="EMBL" id="CP023693">
    <property type="protein sequence ID" value="QEV36066.1"/>
    <property type="molecule type" value="Genomic_DNA"/>
</dbReference>
<evidence type="ECO:0000256" key="6">
    <source>
        <dbReference type="ARBA" id="ARBA00022989"/>
    </source>
</evidence>
<keyword evidence="3" id="KW-1003">Cell membrane</keyword>
<protein>
    <submittedName>
        <fullName evidence="9">ABC transporter permease</fullName>
    </submittedName>
</protein>
<evidence type="ECO:0000256" key="3">
    <source>
        <dbReference type="ARBA" id="ARBA00022475"/>
    </source>
</evidence>
<feature type="transmembrane region" description="Helical" evidence="8">
    <location>
        <begin position="172"/>
        <end position="193"/>
    </location>
</feature>
<feature type="transmembrane region" description="Helical" evidence="8">
    <location>
        <begin position="24"/>
        <end position="42"/>
    </location>
</feature>
<dbReference type="PANTHER" id="PTHR32196">
    <property type="entry name" value="ABC TRANSPORTER PERMEASE PROTEIN YPHD-RELATED-RELATED"/>
    <property type="match status" value="1"/>
</dbReference>
<feature type="transmembrane region" description="Helical" evidence="8">
    <location>
        <begin position="79"/>
        <end position="98"/>
    </location>
</feature>
<dbReference type="InterPro" id="IPR001851">
    <property type="entry name" value="ABC_transp_permease"/>
</dbReference>
<keyword evidence="7 8" id="KW-0472">Membrane</keyword>
<feature type="transmembrane region" description="Helical" evidence="8">
    <location>
        <begin position="132"/>
        <end position="151"/>
    </location>
</feature>
<dbReference type="CDD" id="cd06579">
    <property type="entry name" value="TM_PBP1_transp_AraH_like"/>
    <property type="match status" value="1"/>
</dbReference>
<feature type="transmembrane region" description="Helical" evidence="8">
    <location>
        <begin position="224"/>
        <end position="242"/>
    </location>
</feature>
<keyword evidence="10" id="KW-1185">Reference proteome</keyword>
<evidence type="ECO:0000256" key="1">
    <source>
        <dbReference type="ARBA" id="ARBA00004651"/>
    </source>
</evidence>
<feature type="transmembrane region" description="Helical" evidence="8">
    <location>
        <begin position="254"/>
        <end position="274"/>
    </location>
</feature>
<evidence type="ECO:0000256" key="7">
    <source>
        <dbReference type="ARBA" id="ARBA00023136"/>
    </source>
</evidence>
<feature type="transmembrane region" description="Helical" evidence="8">
    <location>
        <begin position="280"/>
        <end position="297"/>
    </location>
</feature>
<evidence type="ECO:0000256" key="8">
    <source>
        <dbReference type="SAM" id="Phobius"/>
    </source>
</evidence>
<comment type="subcellular location">
    <subcellularLocation>
        <location evidence="1">Cell membrane</location>
        <topology evidence="1">Multi-pass membrane protein</topology>
    </subcellularLocation>
</comment>
<keyword evidence="6 8" id="KW-1133">Transmembrane helix</keyword>
<dbReference type="Proteomes" id="UP000326029">
    <property type="component" value="Chromosome"/>
</dbReference>
<evidence type="ECO:0000256" key="5">
    <source>
        <dbReference type="ARBA" id="ARBA00022692"/>
    </source>
</evidence>
<name>A0ABX6BPF8_9ACTN</name>
<keyword evidence="2" id="KW-0813">Transport</keyword>